<evidence type="ECO:0000313" key="2">
    <source>
        <dbReference type="Proteomes" id="UP000502998"/>
    </source>
</evidence>
<sequence length="63" mass="7308">MDIDEHMVYEKMYTADTLNDRFNAYKCTTFGLKLALAQSHYLINLIMQKYLSGIGCPNRDPKC</sequence>
<keyword evidence="2" id="KW-1185">Reference proteome</keyword>
<reference evidence="1 2" key="1">
    <citation type="submission" date="2020-02" db="EMBL/GenBank/DDBJ databases">
        <title>Characterization of vanA genotype vancomycin-resistant Enterococcus saigonensis VE80.</title>
        <authorList>
            <person name="Harada T."/>
            <person name="Motooka D."/>
            <person name="Nakamura S."/>
            <person name="Yamamoto Y."/>
            <person name="Kawahara R."/>
            <person name="Kawatsu K."/>
        </authorList>
    </citation>
    <scope>NUCLEOTIDE SEQUENCE [LARGE SCALE GENOMIC DNA]</scope>
    <source>
        <strain evidence="1 2">VE80</strain>
        <plasmid evidence="1 2">pVE80-1</plasmid>
    </source>
</reference>
<dbReference type="EMBL" id="AP022823">
    <property type="protein sequence ID" value="BCA87093.1"/>
    <property type="molecule type" value="Genomic_DNA"/>
</dbReference>
<name>A0A679IG14_9ENTE</name>
<evidence type="ECO:0000313" key="1">
    <source>
        <dbReference type="EMBL" id="BCA87093.1"/>
    </source>
</evidence>
<organism evidence="1 2">
    <name type="scientific">Enterococcus saigonensis</name>
    <dbReference type="NCBI Taxonomy" id="1805431"/>
    <lineage>
        <taxon>Bacteria</taxon>
        <taxon>Bacillati</taxon>
        <taxon>Bacillota</taxon>
        <taxon>Bacilli</taxon>
        <taxon>Lactobacillales</taxon>
        <taxon>Enterococcaceae</taxon>
        <taxon>Enterococcus</taxon>
    </lineage>
</organism>
<dbReference type="AlphaFoldDB" id="A0A679IG14"/>
<dbReference type="KEGG" id="esg:EsVE80_p1-00230"/>
<protein>
    <submittedName>
        <fullName evidence="1">Uncharacterized protein</fullName>
    </submittedName>
</protein>
<dbReference type="Proteomes" id="UP000502998">
    <property type="component" value="Plasmid pVE80-1"/>
</dbReference>
<dbReference type="RefSeq" id="WP_232061370.1">
    <property type="nucleotide sequence ID" value="NZ_AP022823.1"/>
</dbReference>
<gene>
    <name evidence="1" type="ORF">EsVE80_p1-00230</name>
</gene>
<accession>A0A679IG14</accession>
<proteinExistence type="predicted"/>
<keyword evidence="1" id="KW-0614">Plasmid</keyword>
<geneLocation type="plasmid" evidence="1 2">
    <name>pVE80-1</name>
</geneLocation>